<reference evidence="9" key="2">
    <citation type="journal article" date="2013" name="G3 (Bethesda)">
        <title>Genomes of Ashbya fungi isolated from insects reveal four mating-type loci, numerous translocations, lack of transposons, and distinct gene duplications.</title>
        <authorList>
            <person name="Dietrich F.S."/>
            <person name="Voegeli S."/>
            <person name="Kuo S."/>
            <person name="Philippsen P."/>
        </authorList>
    </citation>
    <scope>GENOME REANNOTATION</scope>
    <source>
        <strain evidence="9">ATCC 10895 / CBS 109.51 / FGSC 9923 / NRRL Y-1056</strain>
    </source>
</reference>
<dbReference type="FunFam" id="2.60.40.10:FF:001880">
    <property type="entry name" value="Mga2p"/>
    <property type="match status" value="1"/>
</dbReference>
<feature type="compositionally biased region" description="Basic and acidic residues" evidence="5">
    <location>
        <begin position="394"/>
        <end position="407"/>
    </location>
</feature>
<feature type="domain" description="IPT/TIG" evidence="7">
    <location>
        <begin position="570"/>
        <end position="661"/>
    </location>
</feature>
<dbReference type="SMART" id="SM00248">
    <property type="entry name" value="ANK"/>
    <property type="match status" value="2"/>
</dbReference>
<feature type="compositionally biased region" description="Polar residues" evidence="5">
    <location>
        <begin position="408"/>
        <end position="419"/>
    </location>
</feature>
<dbReference type="InterPro" id="IPR002110">
    <property type="entry name" value="Ankyrin_rpt"/>
</dbReference>
<dbReference type="PANTHER" id="PTHR24171">
    <property type="entry name" value="ANKYRIN REPEAT DOMAIN-CONTAINING PROTEIN 39-RELATED"/>
    <property type="match status" value="1"/>
</dbReference>
<dbReference type="PROSITE" id="PS50088">
    <property type="entry name" value="ANK_REPEAT"/>
    <property type="match status" value="2"/>
</dbReference>
<evidence type="ECO:0000313" key="9">
    <source>
        <dbReference type="Proteomes" id="UP000000591"/>
    </source>
</evidence>
<dbReference type="GO" id="GO:0030466">
    <property type="term" value="P:silent mating-type cassette heterochromatin formation"/>
    <property type="evidence" value="ECO:0007669"/>
    <property type="project" value="EnsemblFungi"/>
</dbReference>
<dbReference type="CDD" id="cd00102">
    <property type="entry name" value="IPT"/>
    <property type="match status" value="1"/>
</dbReference>
<keyword evidence="6" id="KW-0812">Transmembrane</keyword>
<dbReference type="Gene3D" id="1.25.40.20">
    <property type="entry name" value="Ankyrin repeat-containing domain"/>
    <property type="match status" value="1"/>
</dbReference>
<dbReference type="RefSeq" id="NP_983567.1">
    <property type="nucleotide sequence ID" value="NM_208920.1"/>
</dbReference>
<dbReference type="PANTHER" id="PTHR24171:SF8">
    <property type="entry name" value="BRCA1-ASSOCIATED RING DOMAIN PROTEIN 1"/>
    <property type="match status" value="1"/>
</dbReference>
<sequence length="1139" mass="125398">MIAVDAKQEPTRKLDGQGDAVEAQLLNDILFSTLGCTAEGGKENDPDMTGYKDAGGFRVGDLEEPRGMESEDELFNAFINTCDFPKEPSGSHSGSQSGPSGGPNTLNKHNIMLAEMALEGSTLRQPPFGTHMALSSSGEADALSVSPSAGTKDWSALSVSAKEVAGPSSESYYQYCERLLNQALSFGRTEPIRTTYLNPADFIDVDPSALPYRLTVSDIPTRSRVETQIKLDLSISPPPRQFLIHLPSDCITKQKLYLSQDEHTYPPEVRSELLYLEAFLLCSSNNRATYVCSRCVKREQRRAARRKSGLSDNLIWCNNGNRRAVVFNSKQVFLLKQSENSLTSKSFSLSTRIVCYCRHHKEPEGFKMMFILRDACGNVLGKDVTTPIMIMDKKSNKRGGEPLKEGAESTSATDLSSLMKTAGECSTEPTSDFSGADSQPCSVGQGNINMQLMNHAPILSPTSLPDDGAEAHHILDPKAQQPSQQQQYIQGLPFSSSSAAAAQRTSGYKRKRTWHESPFPILDAGPRPSLGTGDRKYSYPSASSVTPLQSMPTIQNSLVVPHQTAPKINKPFIHRVIPNQGPIKGGVEITLLGSNFKPGDIVKFGANRALSTQCWSDSTIVTYLPPAPTAGKVLVTVTSQDDVEGELLASMPQSSAFFTYVDDTDRQLIELALQIVGLKMNGKLEDARNIAKRIVGNDGNSSAGSSPGNLSSNGPANQFSNQLYYSDEALLIKVIKLLTPSSNISMCTEEGHTLLHLACLKGYYQLVSLLVKKGAHVEVTDRFGFTPLHFACVNGDTRITRLLIQCKAQVSALALNGVTPSDVFTTNHRRDDRMYKLYFDEMMDVLDAAVNSSYADVQRKMSVSSLQSSEFEEEFDILDNGFRVHVSKLAYDTCLSASELESSNYEEDGDDSLLFNDEASEHADASVESGEAKIYENQKQSMDGLVPEADAQPEPRAESLSRHRSETDASSSTQQEGSLWNRVFSAFNDSPPKYEDLFPCGSDPSATDSKLRTHISSEEDPSRVSATLSMDESQISSEDEEEALQARFNRFFQQRKNFRNDKMLLIFWIPLMIVLLSCFLINRFGQDGNSVHHLSEKASMFVRMGLVKLMLGNERMKTIFRESLNNFQSRRMLGDVVAI</sequence>
<dbReference type="InterPro" id="IPR057962">
    <property type="entry name" value="SPT23_MGA2_DBD"/>
</dbReference>
<keyword evidence="6" id="KW-0472">Membrane</keyword>
<dbReference type="GeneID" id="4619699"/>
<feature type="compositionally biased region" description="Basic and acidic residues" evidence="5">
    <location>
        <begin position="1009"/>
        <end position="1022"/>
    </location>
</feature>
<dbReference type="Proteomes" id="UP000000591">
    <property type="component" value="Chromosome III"/>
</dbReference>
<dbReference type="SMART" id="SM00429">
    <property type="entry name" value="IPT"/>
    <property type="match status" value="1"/>
</dbReference>
<evidence type="ECO:0000313" key="8">
    <source>
        <dbReference type="EMBL" id="AAS51391.1"/>
    </source>
</evidence>
<dbReference type="STRING" id="284811.Q75BV6"/>
<dbReference type="InterPro" id="IPR036770">
    <property type="entry name" value="Ankyrin_rpt-contain_sf"/>
</dbReference>
<dbReference type="OMA" id="IPNWQLC"/>
<dbReference type="Pfam" id="PF25603">
    <property type="entry name" value="SPT23_MGA2_DBD"/>
    <property type="match status" value="1"/>
</dbReference>
<organism evidence="8 9">
    <name type="scientific">Eremothecium gossypii (strain ATCC 10895 / CBS 109.51 / FGSC 9923 / NRRL Y-1056)</name>
    <name type="common">Yeast</name>
    <name type="synonym">Ashbya gossypii</name>
    <dbReference type="NCBI Taxonomy" id="284811"/>
    <lineage>
        <taxon>Eukaryota</taxon>
        <taxon>Fungi</taxon>
        <taxon>Dikarya</taxon>
        <taxon>Ascomycota</taxon>
        <taxon>Saccharomycotina</taxon>
        <taxon>Saccharomycetes</taxon>
        <taxon>Saccharomycetales</taxon>
        <taxon>Saccharomycetaceae</taxon>
        <taxon>Eremothecium</taxon>
    </lineage>
</organism>
<feature type="compositionally biased region" description="Basic and acidic residues" evidence="5">
    <location>
        <begin position="953"/>
        <end position="967"/>
    </location>
</feature>
<gene>
    <name evidence="8" type="ORF">AGOS_ACR165W</name>
</gene>
<feature type="region of interest" description="Disordered" evidence="5">
    <location>
        <begin position="85"/>
        <end position="107"/>
    </location>
</feature>
<dbReference type="AlphaFoldDB" id="Q75BV6"/>
<feature type="region of interest" description="Disordered" evidence="5">
    <location>
        <begin position="394"/>
        <end position="438"/>
    </location>
</feature>
<dbReference type="Pfam" id="PF01833">
    <property type="entry name" value="TIG"/>
    <property type="match status" value="1"/>
</dbReference>
<evidence type="ECO:0000256" key="5">
    <source>
        <dbReference type="SAM" id="MobiDB-lite"/>
    </source>
</evidence>
<dbReference type="GO" id="GO:0071456">
    <property type="term" value="P:cellular response to hypoxia"/>
    <property type="evidence" value="ECO:0007669"/>
    <property type="project" value="EnsemblFungi"/>
</dbReference>
<dbReference type="FunCoup" id="Q75BV6">
    <property type="interactions" value="880"/>
</dbReference>
<dbReference type="GO" id="GO:0010106">
    <property type="term" value="P:cellular response to iron ion starvation"/>
    <property type="evidence" value="ECO:0007669"/>
    <property type="project" value="EnsemblFungi"/>
</dbReference>
<protein>
    <submittedName>
        <fullName evidence="8">ACR165Wp</fullName>
    </submittedName>
</protein>
<dbReference type="GO" id="GO:0106254">
    <property type="term" value="F:lipid sensor activity"/>
    <property type="evidence" value="ECO:0007669"/>
    <property type="project" value="EnsemblFungi"/>
</dbReference>
<reference evidence="8 9" key="1">
    <citation type="journal article" date="2004" name="Science">
        <title>The Ashbya gossypii genome as a tool for mapping the ancient Saccharomyces cerevisiae genome.</title>
        <authorList>
            <person name="Dietrich F.S."/>
            <person name="Voegeli S."/>
            <person name="Brachat S."/>
            <person name="Lerch A."/>
            <person name="Gates K."/>
            <person name="Steiner S."/>
            <person name="Mohr C."/>
            <person name="Pohlmann R."/>
            <person name="Luedi P."/>
            <person name="Choi S."/>
            <person name="Wing R.A."/>
            <person name="Flavier A."/>
            <person name="Gaffney T.D."/>
            <person name="Philippsen P."/>
        </authorList>
    </citation>
    <scope>NUCLEOTIDE SEQUENCE [LARGE SCALE GENOMIC DNA]</scope>
    <source>
        <strain evidence="9">ATCC 10895 / CBS 109.51 / FGSC 9923 / NRRL Y-1056</strain>
    </source>
</reference>
<dbReference type="SUPFAM" id="SSF48403">
    <property type="entry name" value="Ankyrin repeat"/>
    <property type="match status" value="1"/>
</dbReference>
<dbReference type="GO" id="GO:0045944">
    <property type="term" value="P:positive regulation of transcription by RNA polymerase II"/>
    <property type="evidence" value="ECO:0007669"/>
    <property type="project" value="EnsemblFungi"/>
</dbReference>
<keyword evidence="2" id="KW-0677">Repeat</keyword>
<dbReference type="eggNOG" id="KOG3836">
    <property type="taxonomic scope" value="Eukaryota"/>
</dbReference>
<dbReference type="OrthoDB" id="71307at2759"/>
<dbReference type="GO" id="GO:0005634">
    <property type="term" value="C:nucleus"/>
    <property type="evidence" value="ECO:0007669"/>
    <property type="project" value="EnsemblFungi"/>
</dbReference>
<keyword evidence="9" id="KW-1185">Reference proteome</keyword>
<feature type="compositionally biased region" description="Low complexity" evidence="5">
    <location>
        <begin position="88"/>
        <end position="98"/>
    </location>
</feature>
<accession>Q75BV6</accession>
<evidence type="ECO:0000256" key="2">
    <source>
        <dbReference type="ARBA" id="ARBA00022737"/>
    </source>
</evidence>
<evidence type="ECO:0000259" key="7">
    <source>
        <dbReference type="SMART" id="SM00429"/>
    </source>
</evidence>
<dbReference type="Gene3D" id="2.60.40.10">
    <property type="entry name" value="Immunoglobulins"/>
    <property type="match status" value="1"/>
</dbReference>
<dbReference type="HOGENOM" id="CLU_004311_0_0_1"/>
<dbReference type="KEGG" id="ago:AGOS_ACR165W"/>
<evidence type="ECO:0000256" key="6">
    <source>
        <dbReference type="SAM" id="Phobius"/>
    </source>
</evidence>
<evidence type="ECO:0000256" key="4">
    <source>
        <dbReference type="PROSITE-ProRule" id="PRU00023"/>
    </source>
</evidence>
<dbReference type="InParanoid" id="Q75BV6"/>
<proteinExistence type="predicted"/>
<feature type="repeat" description="ANK" evidence="4">
    <location>
        <begin position="750"/>
        <end position="782"/>
    </location>
</feature>
<name>Q75BV6_EREGS</name>
<dbReference type="EMBL" id="AE016816">
    <property type="protein sequence ID" value="AAS51391.1"/>
    <property type="molecule type" value="Genomic_DNA"/>
</dbReference>
<evidence type="ECO:0000256" key="1">
    <source>
        <dbReference type="ARBA" id="ARBA00022553"/>
    </source>
</evidence>
<keyword evidence="3 4" id="KW-0040">ANK repeat</keyword>
<dbReference type="SUPFAM" id="SSF81296">
    <property type="entry name" value="E set domains"/>
    <property type="match status" value="1"/>
</dbReference>
<keyword evidence="6" id="KW-1133">Transmembrane helix</keyword>
<dbReference type="GO" id="GO:2001280">
    <property type="term" value="P:positive regulation of unsaturated fatty acid biosynthetic process"/>
    <property type="evidence" value="ECO:0007669"/>
    <property type="project" value="EnsemblFungi"/>
</dbReference>
<feature type="region of interest" description="Disordered" evidence="5">
    <location>
        <begin position="948"/>
        <end position="976"/>
    </location>
</feature>
<dbReference type="InterPro" id="IPR002909">
    <property type="entry name" value="IPT_dom"/>
</dbReference>
<dbReference type="GO" id="GO:0005789">
    <property type="term" value="C:endoplasmic reticulum membrane"/>
    <property type="evidence" value="ECO:0007669"/>
    <property type="project" value="EnsemblFungi"/>
</dbReference>
<dbReference type="InterPro" id="IPR013783">
    <property type="entry name" value="Ig-like_fold"/>
</dbReference>
<dbReference type="GO" id="GO:0048255">
    <property type="term" value="P:mRNA stabilization"/>
    <property type="evidence" value="ECO:0007669"/>
    <property type="project" value="EnsemblFungi"/>
</dbReference>
<dbReference type="InterPro" id="IPR014756">
    <property type="entry name" value="Ig_E-set"/>
</dbReference>
<feature type="region of interest" description="Disordered" evidence="5">
    <location>
        <begin position="1000"/>
        <end position="1029"/>
    </location>
</feature>
<feature type="repeat" description="ANK" evidence="4">
    <location>
        <begin position="783"/>
        <end position="815"/>
    </location>
</feature>
<dbReference type="PROSITE" id="PS50297">
    <property type="entry name" value="ANK_REP_REGION"/>
    <property type="match status" value="2"/>
</dbReference>
<dbReference type="GO" id="GO:0071279">
    <property type="term" value="P:cellular response to cobalt ion"/>
    <property type="evidence" value="ECO:0007669"/>
    <property type="project" value="EnsemblFungi"/>
</dbReference>
<evidence type="ECO:0000256" key="3">
    <source>
        <dbReference type="ARBA" id="ARBA00023043"/>
    </source>
</evidence>
<feature type="compositionally biased region" description="Polar residues" evidence="5">
    <location>
        <begin position="427"/>
        <end position="438"/>
    </location>
</feature>
<keyword evidence="1" id="KW-0597">Phosphoprotein</keyword>
<dbReference type="Pfam" id="PF12796">
    <property type="entry name" value="Ank_2"/>
    <property type="match status" value="1"/>
</dbReference>
<feature type="transmembrane region" description="Helical" evidence="6">
    <location>
        <begin position="1063"/>
        <end position="1081"/>
    </location>
</feature>